<dbReference type="AlphaFoldDB" id="A0A0L7LUY5"/>
<dbReference type="Proteomes" id="UP000037510">
    <property type="component" value="Unassembled WGS sequence"/>
</dbReference>
<feature type="region of interest" description="Disordered" evidence="1">
    <location>
        <begin position="53"/>
        <end position="76"/>
    </location>
</feature>
<feature type="domain" description="Tyrosine specific protein phosphatases" evidence="3">
    <location>
        <begin position="641"/>
        <end position="711"/>
    </location>
</feature>
<dbReference type="CDD" id="cd00047">
    <property type="entry name" value="PTPc"/>
    <property type="match status" value="2"/>
</dbReference>
<dbReference type="STRING" id="104452.A0A0L7LUY5"/>
<dbReference type="InterPro" id="IPR000242">
    <property type="entry name" value="PTP_cat"/>
</dbReference>
<dbReference type="EMBL" id="JTDY01000072">
    <property type="protein sequence ID" value="KOB79026.1"/>
    <property type="molecule type" value="Genomic_DNA"/>
</dbReference>
<feature type="region of interest" description="Disordered" evidence="1">
    <location>
        <begin position="388"/>
        <end position="408"/>
    </location>
</feature>
<evidence type="ECO:0000256" key="1">
    <source>
        <dbReference type="SAM" id="MobiDB-lite"/>
    </source>
</evidence>
<evidence type="ECO:0000313" key="4">
    <source>
        <dbReference type="EMBL" id="KOB79026.1"/>
    </source>
</evidence>
<dbReference type="SMART" id="SM00194">
    <property type="entry name" value="PTPc"/>
    <property type="match status" value="2"/>
</dbReference>
<dbReference type="PANTHER" id="PTHR19134">
    <property type="entry name" value="RECEPTOR-TYPE TYROSINE-PROTEIN PHOSPHATASE"/>
    <property type="match status" value="1"/>
</dbReference>
<sequence length="876" mass="98556">MSRSLTEALISFDNFPYDSELVMGDERSQFNKTDTTFNNAACHRCLRRPKRVEPVTTTSTTTTTTTTEDDGYFGTDDPGALVDSETVVVFDGQLDTSANYTLFVELITKIPDEPSMYSEYMNVLRPAPTPPVAQPTSIVTCAVAALVLLLMILFCIRQTRRSRKMPPHAPLEMNSLQAAFRNIFRGRTQHIPAVPPDMAPIPRDELAAAYAERQADSDYGFQKEFELIPDCYSDRTTHASEARENQPKNRYPDIKAYDQTRVKLSQVDGITGSDYINANFVMGYQDRKQFICAQGPTDTTINDFWRMIWEHGLELIVMLTNLEEYSKVKCSKYWPDEVRGYRAFGGLTVHHVTEKRYSDYIVRELKITKQQLNSDGQPIVEGNGVVKRNGDCKEASEGSVPTSPREVKDPESRVVKQYHFLMWKDFAAPEHAYSILKVNEAWSGMLGRACVVHCSAGVGRTGTLVALDCLLEQLREEDHAAVFNTVKQYVFVYRALVEFAHYDDTEIPAARLKSSVDRLRNTPPQATTCLMEIEFEKILNSPIPEPLKSCAAGAAEELRVKNRSVDVLPYDRNRLGEGKCPRYWEDGTAQYEHISVQYEESESCPYYTRRQLRVVNNKSGCTSCVVQLQYQGWPTAPGHVPEVTRGLAELADAAAPHNAGAMLVHCHLGTERSALFVALCILICQLRTERRVDVCSVARKVRSQRVKTINTFAASPAGNLFIPISQLRTERLVDVCSVARKVRSQRVKTINTFAASPAGKLFILICQLRTERLVDMCSVARKVRSQRVKSINTFAASTAGKLFILICQLRTERLVDVCSVARKVRSQRVKTINTFAASTAGKLFILICQLRTERLVDVCSVARKVRSQRVKTINTF</sequence>
<dbReference type="Pfam" id="PF00102">
    <property type="entry name" value="Y_phosphatase"/>
    <property type="match status" value="2"/>
</dbReference>
<evidence type="ECO:0000313" key="5">
    <source>
        <dbReference type="Proteomes" id="UP000037510"/>
    </source>
</evidence>
<reference evidence="4 5" key="1">
    <citation type="journal article" date="2015" name="Genome Biol. Evol.">
        <title>The genome of winter moth (Operophtera brumata) provides a genomic perspective on sexual dimorphism and phenology.</title>
        <authorList>
            <person name="Derks M.F."/>
            <person name="Smit S."/>
            <person name="Salis L."/>
            <person name="Schijlen E."/>
            <person name="Bossers A."/>
            <person name="Mateman C."/>
            <person name="Pijl A.S."/>
            <person name="de Ridder D."/>
            <person name="Groenen M.A."/>
            <person name="Visser M.E."/>
            <person name="Megens H.J."/>
        </authorList>
    </citation>
    <scope>NUCLEOTIDE SEQUENCE [LARGE SCALE GENOMIC DNA]</scope>
    <source>
        <strain evidence="4">WM2013NL</strain>
        <tissue evidence="4">Head and thorax</tissue>
    </source>
</reference>
<dbReference type="PRINTS" id="PR00700">
    <property type="entry name" value="PRTYPHPHTASE"/>
</dbReference>
<keyword evidence="5" id="KW-1185">Reference proteome</keyword>
<dbReference type="PROSITE" id="PS50056">
    <property type="entry name" value="TYR_PHOSPHATASE_2"/>
    <property type="match status" value="2"/>
</dbReference>
<dbReference type="PROSITE" id="PS50055">
    <property type="entry name" value="TYR_PHOSPHATASE_PTP"/>
    <property type="match status" value="2"/>
</dbReference>
<dbReference type="GO" id="GO:0009653">
    <property type="term" value="P:anatomical structure morphogenesis"/>
    <property type="evidence" value="ECO:0007669"/>
    <property type="project" value="UniProtKB-ARBA"/>
</dbReference>
<dbReference type="Gene3D" id="3.90.190.10">
    <property type="entry name" value="Protein tyrosine phosphatase superfamily"/>
    <property type="match status" value="2"/>
</dbReference>
<dbReference type="GO" id="GO:0048666">
    <property type="term" value="P:neuron development"/>
    <property type="evidence" value="ECO:0007669"/>
    <property type="project" value="UniProtKB-ARBA"/>
</dbReference>
<dbReference type="InterPro" id="IPR016130">
    <property type="entry name" value="Tyr_Pase_AS"/>
</dbReference>
<feature type="non-terminal residue" evidence="4">
    <location>
        <position position="876"/>
    </location>
</feature>
<dbReference type="InterPro" id="IPR003595">
    <property type="entry name" value="Tyr_Pase_cat"/>
</dbReference>
<dbReference type="PANTHER" id="PTHR19134:SF495">
    <property type="entry name" value="TYROSINE-PROTEIN PHOSPHATASE 69D"/>
    <property type="match status" value="1"/>
</dbReference>
<organism evidence="4 5">
    <name type="scientific">Operophtera brumata</name>
    <name type="common">Winter moth</name>
    <name type="synonym">Phalaena brumata</name>
    <dbReference type="NCBI Taxonomy" id="104452"/>
    <lineage>
        <taxon>Eukaryota</taxon>
        <taxon>Metazoa</taxon>
        <taxon>Ecdysozoa</taxon>
        <taxon>Arthropoda</taxon>
        <taxon>Hexapoda</taxon>
        <taxon>Insecta</taxon>
        <taxon>Pterygota</taxon>
        <taxon>Neoptera</taxon>
        <taxon>Endopterygota</taxon>
        <taxon>Lepidoptera</taxon>
        <taxon>Glossata</taxon>
        <taxon>Ditrysia</taxon>
        <taxon>Geometroidea</taxon>
        <taxon>Geometridae</taxon>
        <taxon>Larentiinae</taxon>
        <taxon>Operophtera</taxon>
    </lineage>
</organism>
<name>A0A0L7LUY5_OPEBR</name>
<protein>
    <submittedName>
        <fullName evidence="4">Tyrosine-protein phosphatase 69D</fullName>
    </submittedName>
</protein>
<dbReference type="SUPFAM" id="SSF52799">
    <property type="entry name" value="(Phosphotyrosine protein) phosphatases II"/>
    <property type="match status" value="2"/>
</dbReference>
<dbReference type="SMART" id="SM00404">
    <property type="entry name" value="PTPc_motif"/>
    <property type="match status" value="2"/>
</dbReference>
<feature type="domain" description="Tyrosine-protein phosphatase" evidence="2">
    <location>
        <begin position="573"/>
        <end position="711"/>
    </location>
</feature>
<gene>
    <name evidence="4" type="ORF">OBRU01_01241</name>
</gene>
<evidence type="ECO:0000259" key="2">
    <source>
        <dbReference type="PROSITE" id="PS50055"/>
    </source>
</evidence>
<accession>A0A0L7LUY5</accession>
<feature type="compositionally biased region" description="Low complexity" evidence="1">
    <location>
        <begin position="56"/>
        <end position="66"/>
    </location>
</feature>
<dbReference type="GO" id="GO:0004725">
    <property type="term" value="F:protein tyrosine phosphatase activity"/>
    <property type="evidence" value="ECO:0007669"/>
    <property type="project" value="InterPro"/>
</dbReference>
<proteinExistence type="predicted"/>
<dbReference type="InterPro" id="IPR000387">
    <property type="entry name" value="Tyr_Pase_dom"/>
</dbReference>
<evidence type="ECO:0000259" key="3">
    <source>
        <dbReference type="PROSITE" id="PS50056"/>
    </source>
</evidence>
<comment type="caution">
    <text evidence="4">The sequence shown here is derived from an EMBL/GenBank/DDBJ whole genome shotgun (WGS) entry which is preliminary data.</text>
</comment>
<dbReference type="PROSITE" id="PS00383">
    <property type="entry name" value="TYR_PHOSPHATASE_1"/>
    <property type="match status" value="2"/>
</dbReference>
<dbReference type="InterPro" id="IPR029021">
    <property type="entry name" value="Prot-tyrosine_phosphatase-like"/>
</dbReference>
<feature type="domain" description="Tyrosine-protein phosphatase" evidence="2">
    <location>
        <begin position="221"/>
        <end position="499"/>
    </location>
</feature>
<dbReference type="InterPro" id="IPR050348">
    <property type="entry name" value="Protein-Tyr_Phosphatase"/>
</dbReference>
<feature type="domain" description="Tyrosine specific protein phosphatases" evidence="3">
    <location>
        <begin position="447"/>
        <end position="487"/>
    </location>
</feature>